<dbReference type="InterPro" id="IPR017587">
    <property type="entry name" value="YqeC"/>
</dbReference>
<gene>
    <name evidence="1" type="primary">yqeC</name>
    <name evidence="1" type="ORF">ACFQHK_10025</name>
</gene>
<dbReference type="AlphaFoldDB" id="A0ABD5U918"/>
<dbReference type="Proteomes" id="UP001596406">
    <property type="component" value="Unassembled WGS sequence"/>
</dbReference>
<evidence type="ECO:0000313" key="2">
    <source>
        <dbReference type="Proteomes" id="UP001596406"/>
    </source>
</evidence>
<organism evidence="1 2">
    <name type="scientific">Halomarina ordinaria</name>
    <dbReference type="NCBI Taxonomy" id="3033939"/>
    <lineage>
        <taxon>Archaea</taxon>
        <taxon>Methanobacteriati</taxon>
        <taxon>Methanobacteriota</taxon>
        <taxon>Stenosarchaea group</taxon>
        <taxon>Halobacteria</taxon>
        <taxon>Halobacteriales</taxon>
        <taxon>Natronomonadaceae</taxon>
        <taxon>Halomarina</taxon>
    </lineage>
</organism>
<keyword evidence="2" id="KW-1185">Reference proteome</keyword>
<dbReference type="Pfam" id="PF19842">
    <property type="entry name" value="YqeC"/>
    <property type="match status" value="1"/>
</dbReference>
<evidence type="ECO:0000313" key="1">
    <source>
        <dbReference type="EMBL" id="MFC6836849.1"/>
    </source>
</evidence>
<accession>A0ABD5U918</accession>
<dbReference type="NCBIfam" id="TIGR03172">
    <property type="entry name" value="selenium cofactor biosynthesis protein YqeC"/>
    <property type="match status" value="1"/>
</dbReference>
<sequence length="242" mass="25895">MDLIDALVPESEGTPLVCVVGAGGKKTTLYTLSNALDRAVVTATVRIPIFDEHVGEVRVTDDPVDAVAAHDGPWPLGVVPEREDDRYLGYETATVDALTETDVDAVLVKADGARMREFKAPDADEPRLPAASTAVLPIASVQVVGRPLTDDYVHRPERVAALTDREVGDTVRAEDVATVLTHPDGGCKGVPGDTTVVPVLNKVDDADWERTARTIARRIHERADVPYVALTHLRGGDLVAVV</sequence>
<reference evidence="1 2" key="1">
    <citation type="journal article" date="2019" name="Int. J. Syst. Evol. Microbiol.">
        <title>The Global Catalogue of Microorganisms (GCM) 10K type strain sequencing project: providing services to taxonomists for standard genome sequencing and annotation.</title>
        <authorList>
            <consortium name="The Broad Institute Genomics Platform"/>
            <consortium name="The Broad Institute Genome Sequencing Center for Infectious Disease"/>
            <person name="Wu L."/>
            <person name="Ma J."/>
        </authorList>
    </citation>
    <scope>NUCLEOTIDE SEQUENCE [LARGE SCALE GENOMIC DNA]</scope>
    <source>
        <strain evidence="1 2">PSRA2</strain>
    </source>
</reference>
<protein>
    <submittedName>
        <fullName evidence="1">Selenium cofactor biosynthesis protein YqeC</fullName>
    </submittedName>
</protein>
<dbReference type="RefSeq" id="WP_304448523.1">
    <property type="nucleotide sequence ID" value="NZ_JARRAH010000001.1"/>
</dbReference>
<proteinExistence type="predicted"/>
<name>A0ABD5U918_9EURY</name>
<dbReference type="EMBL" id="JBHSXM010000001">
    <property type="protein sequence ID" value="MFC6836849.1"/>
    <property type="molecule type" value="Genomic_DNA"/>
</dbReference>
<comment type="caution">
    <text evidence="1">The sequence shown here is derived from an EMBL/GenBank/DDBJ whole genome shotgun (WGS) entry which is preliminary data.</text>
</comment>